<feature type="non-terminal residue" evidence="1">
    <location>
        <position position="53"/>
    </location>
</feature>
<gene>
    <name evidence="1" type="ORF">METZ01_LOCUS49425</name>
</gene>
<dbReference type="AlphaFoldDB" id="A0A381RZL1"/>
<reference evidence="1" key="1">
    <citation type="submission" date="2018-05" db="EMBL/GenBank/DDBJ databases">
        <authorList>
            <person name="Lanie J.A."/>
            <person name="Ng W.-L."/>
            <person name="Kazmierczak K.M."/>
            <person name="Andrzejewski T.M."/>
            <person name="Davidsen T.M."/>
            <person name="Wayne K.J."/>
            <person name="Tettelin H."/>
            <person name="Glass J.I."/>
            <person name="Rusch D."/>
            <person name="Podicherti R."/>
            <person name="Tsui H.-C.T."/>
            <person name="Winkler M.E."/>
        </authorList>
    </citation>
    <scope>NUCLEOTIDE SEQUENCE</scope>
</reference>
<dbReference type="Gene3D" id="3.40.50.150">
    <property type="entry name" value="Vaccinia Virus protein VP39"/>
    <property type="match status" value="1"/>
</dbReference>
<evidence type="ECO:0000313" key="1">
    <source>
        <dbReference type="EMBL" id="SUZ96571.1"/>
    </source>
</evidence>
<proteinExistence type="predicted"/>
<evidence type="ECO:0008006" key="2">
    <source>
        <dbReference type="Google" id="ProtNLM"/>
    </source>
</evidence>
<organism evidence="1">
    <name type="scientific">marine metagenome</name>
    <dbReference type="NCBI Taxonomy" id="408172"/>
    <lineage>
        <taxon>unclassified sequences</taxon>
        <taxon>metagenomes</taxon>
        <taxon>ecological metagenomes</taxon>
    </lineage>
</organism>
<dbReference type="EMBL" id="UINC01002427">
    <property type="protein sequence ID" value="SUZ96571.1"/>
    <property type="molecule type" value="Genomic_DNA"/>
</dbReference>
<sequence>MFAKKGFDVTAVDFAPTPISELNKLAIKKSVTITIVQDDIFSLVEKFPNTFDY</sequence>
<protein>
    <recommendedName>
        <fullName evidence="2">Methyltransferase domain-containing protein</fullName>
    </recommendedName>
</protein>
<name>A0A381RZL1_9ZZZZ</name>
<dbReference type="InterPro" id="IPR029063">
    <property type="entry name" value="SAM-dependent_MTases_sf"/>
</dbReference>
<dbReference type="SUPFAM" id="SSF53335">
    <property type="entry name" value="S-adenosyl-L-methionine-dependent methyltransferases"/>
    <property type="match status" value="1"/>
</dbReference>
<accession>A0A381RZL1</accession>